<proteinExistence type="predicted"/>
<dbReference type="HOGENOM" id="CLU_3298173_0_0_12"/>
<gene>
    <name evidence="1" type="ordered locus">TREPR_1674</name>
</gene>
<keyword evidence="2" id="KW-1185">Reference proteome</keyword>
<dbReference type="STRING" id="545694.TREPR_1674"/>
<accession>F5YMZ2</accession>
<sequence>MCRNYFSPDKHKMAFQPLIRLFNTFKTKQNKSLLKPYREF</sequence>
<name>F5YMZ2_TREPZ</name>
<organism evidence="1 2">
    <name type="scientific">Treponema primitia (strain ATCC BAA-887 / DSM 12427 / ZAS-2)</name>
    <dbReference type="NCBI Taxonomy" id="545694"/>
    <lineage>
        <taxon>Bacteria</taxon>
        <taxon>Pseudomonadati</taxon>
        <taxon>Spirochaetota</taxon>
        <taxon>Spirochaetia</taxon>
        <taxon>Spirochaetales</taxon>
        <taxon>Treponemataceae</taxon>
        <taxon>Treponema</taxon>
    </lineage>
</organism>
<protein>
    <submittedName>
        <fullName evidence="1">Uncharacterized protein</fullName>
    </submittedName>
</protein>
<dbReference type="KEGG" id="tpi:TREPR_1674"/>
<reference evidence="1 2" key="2">
    <citation type="journal article" date="2011" name="ISME J.">
        <title>RNA-seq reveals cooperative metabolic interactions between two termite-gut spirochete species in co-culture.</title>
        <authorList>
            <person name="Rosenthal A.Z."/>
            <person name="Matson E.G."/>
            <person name="Eldar A."/>
            <person name="Leadbetter J.R."/>
        </authorList>
    </citation>
    <scope>NUCLEOTIDE SEQUENCE [LARGE SCALE GENOMIC DNA]</scope>
    <source>
        <strain evidence="2">ATCC BAA-887 / DSM 12427 / ZAS-2</strain>
    </source>
</reference>
<evidence type="ECO:0000313" key="2">
    <source>
        <dbReference type="Proteomes" id="UP000009223"/>
    </source>
</evidence>
<dbReference type="Proteomes" id="UP000009223">
    <property type="component" value="Chromosome"/>
</dbReference>
<reference evidence="2" key="1">
    <citation type="submission" date="2009-12" db="EMBL/GenBank/DDBJ databases">
        <title>Complete sequence of Treponema primitia strain ZAS-2.</title>
        <authorList>
            <person name="Tetu S.G."/>
            <person name="Matson E."/>
            <person name="Ren Q."/>
            <person name="Seshadri R."/>
            <person name="Elbourne L."/>
            <person name="Hassan K.A."/>
            <person name="Durkin A."/>
            <person name="Radune D."/>
            <person name="Mohamoud Y."/>
            <person name="Shay R."/>
            <person name="Jin S."/>
            <person name="Zhang X."/>
            <person name="Lucey K."/>
            <person name="Ballor N.R."/>
            <person name="Ottesen E."/>
            <person name="Rosenthal R."/>
            <person name="Allen A."/>
            <person name="Leadbetter J.R."/>
            <person name="Paulsen I.T."/>
        </authorList>
    </citation>
    <scope>NUCLEOTIDE SEQUENCE [LARGE SCALE GENOMIC DNA]</scope>
    <source>
        <strain evidence="2">ATCC BAA-887 / DSM 12427 / ZAS-2</strain>
    </source>
</reference>
<dbReference type="AlphaFoldDB" id="F5YMZ2"/>
<evidence type="ECO:0000313" key="1">
    <source>
        <dbReference type="EMBL" id="AEF86876.1"/>
    </source>
</evidence>
<dbReference type="EMBL" id="CP001843">
    <property type="protein sequence ID" value="AEF86876.1"/>
    <property type="molecule type" value="Genomic_DNA"/>
</dbReference>